<reference evidence="2 3" key="1">
    <citation type="journal article" date="2024" name="Science">
        <title>Giant polyketide synthase enzymes in the biosynthesis of giant marine polyether toxins.</title>
        <authorList>
            <person name="Fallon T.R."/>
            <person name="Shende V.V."/>
            <person name="Wierzbicki I.H."/>
            <person name="Pendleton A.L."/>
            <person name="Watervoot N.F."/>
            <person name="Auber R.P."/>
            <person name="Gonzalez D.J."/>
            <person name="Wisecaver J.H."/>
            <person name="Moore B.S."/>
        </authorList>
    </citation>
    <scope>NUCLEOTIDE SEQUENCE [LARGE SCALE GENOMIC DNA]</scope>
    <source>
        <strain evidence="2 3">12B1</strain>
    </source>
</reference>
<comment type="caution">
    <text evidence="2">The sequence shown here is derived from an EMBL/GenBank/DDBJ whole genome shotgun (WGS) entry which is preliminary data.</text>
</comment>
<organism evidence="2 3">
    <name type="scientific">Prymnesium parvum</name>
    <name type="common">Toxic golden alga</name>
    <dbReference type="NCBI Taxonomy" id="97485"/>
    <lineage>
        <taxon>Eukaryota</taxon>
        <taxon>Haptista</taxon>
        <taxon>Haptophyta</taxon>
        <taxon>Prymnesiophyceae</taxon>
        <taxon>Prymnesiales</taxon>
        <taxon>Prymnesiaceae</taxon>
        <taxon>Prymnesium</taxon>
    </lineage>
</organism>
<dbReference type="PROSITE" id="PS50181">
    <property type="entry name" value="FBOX"/>
    <property type="match status" value="1"/>
</dbReference>
<feature type="domain" description="F-box" evidence="1">
    <location>
        <begin position="4"/>
        <end position="49"/>
    </location>
</feature>
<dbReference type="EMBL" id="JBGBPQ010000005">
    <property type="protein sequence ID" value="KAL1524395.1"/>
    <property type="molecule type" value="Genomic_DNA"/>
</dbReference>
<protein>
    <recommendedName>
        <fullName evidence="1">F-box domain-containing protein</fullName>
    </recommendedName>
</protein>
<evidence type="ECO:0000313" key="3">
    <source>
        <dbReference type="Proteomes" id="UP001515480"/>
    </source>
</evidence>
<dbReference type="Gene3D" id="1.20.1280.50">
    <property type="match status" value="1"/>
</dbReference>
<keyword evidence="3" id="KW-1185">Reference proteome</keyword>
<evidence type="ECO:0000259" key="1">
    <source>
        <dbReference type="PROSITE" id="PS50181"/>
    </source>
</evidence>
<dbReference type="Pfam" id="PF12937">
    <property type="entry name" value="F-box-like"/>
    <property type="match status" value="1"/>
</dbReference>
<dbReference type="AlphaFoldDB" id="A0AB34JUJ5"/>
<dbReference type="SUPFAM" id="SSF81383">
    <property type="entry name" value="F-box domain"/>
    <property type="match status" value="1"/>
</dbReference>
<sequence>MEEPLELLALPDELLMAIMSALPPLALLRFHSVCSRLTAIPVDSLWRTFCIEKWQRWPQYALSVERELWLHANVRGTWKDRYRFFEADMARTTLTEDELSSIEWWFNFKSAAGGLGELTLREARFRKGLLLLAGYAPLPFVLEQPRGAWAAPASQATFDAFRKDSAAYLTVVEEPQRLLIADFPPHYVTRLLENGEWILSNENVVFSSTLEYREHGFRDVTPSMYT</sequence>
<evidence type="ECO:0000313" key="2">
    <source>
        <dbReference type="EMBL" id="KAL1524395.1"/>
    </source>
</evidence>
<gene>
    <name evidence="2" type="ORF">AB1Y20_019290</name>
</gene>
<accession>A0AB34JUJ5</accession>
<proteinExistence type="predicted"/>
<dbReference type="Proteomes" id="UP001515480">
    <property type="component" value="Unassembled WGS sequence"/>
</dbReference>
<name>A0AB34JUJ5_PRYPA</name>
<dbReference type="InterPro" id="IPR001810">
    <property type="entry name" value="F-box_dom"/>
</dbReference>
<dbReference type="InterPro" id="IPR036047">
    <property type="entry name" value="F-box-like_dom_sf"/>
</dbReference>